<reference evidence="8 9" key="1">
    <citation type="submission" date="2016-04" db="EMBL/GenBank/DDBJ databases">
        <title>A degradative enzymes factory behind the ericoid mycorrhizal symbiosis.</title>
        <authorList>
            <consortium name="DOE Joint Genome Institute"/>
            <person name="Martino E."/>
            <person name="Morin E."/>
            <person name="Grelet G."/>
            <person name="Kuo A."/>
            <person name="Kohler A."/>
            <person name="Daghino S."/>
            <person name="Barry K."/>
            <person name="Choi C."/>
            <person name="Cichocki N."/>
            <person name="Clum A."/>
            <person name="Copeland A."/>
            <person name="Hainaut M."/>
            <person name="Haridas S."/>
            <person name="Labutti K."/>
            <person name="Lindquist E."/>
            <person name="Lipzen A."/>
            <person name="Khouja H.-R."/>
            <person name="Murat C."/>
            <person name="Ohm R."/>
            <person name="Olson A."/>
            <person name="Spatafora J."/>
            <person name="Veneault-Fourrey C."/>
            <person name="Henrissat B."/>
            <person name="Grigoriev I."/>
            <person name="Martin F."/>
            <person name="Perotto S."/>
        </authorList>
    </citation>
    <scope>NUCLEOTIDE SEQUENCE [LARGE SCALE GENOMIC DNA]</scope>
    <source>
        <strain evidence="8 9">E</strain>
    </source>
</reference>
<dbReference type="SMART" id="SM00066">
    <property type="entry name" value="GAL4"/>
    <property type="match status" value="1"/>
</dbReference>
<dbReference type="InterPro" id="IPR036864">
    <property type="entry name" value="Zn2-C6_fun-type_DNA-bd_sf"/>
</dbReference>
<dbReference type="InterPro" id="IPR050675">
    <property type="entry name" value="OAF3"/>
</dbReference>
<evidence type="ECO:0000256" key="6">
    <source>
        <dbReference type="SAM" id="MobiDB-lite"/>
    </source>
</evidence>
<dbReference type="OrthoDB" id="5069333at2759"/>
<keyword evidence="5" id="KW-0539">Nucleus</keyword>
<evidence type="ECO:0000313" key="8">
    <source>
        <dbReference type="EMBL" id="PMD53536.1"/>
    </source>
</evidence>
<dbReference type="GO" id="GO:0000981">
    <property type="term" value="F:DNA-binding transcription factor activity, RNA polymerase II-specific"/>
    <property type="evidence" value="ECO:0007669"/>
    <property type="project" value="InterPro"/>
</dbReference>
<dbReference type="PRINTS" id="PR00755">
    <property type="entry name" value="AFLATOXINBRP"/>
</dbReference>
<dbReference type="Pfam" id="PF08493">
    <property type="entry name" value="AflR"/>
    <property type="match status" value="1"/>
</dbReference>
<keyword evidence="4" id="KW-0804">Transcription</keyword>
<evidence type="ECO:0000256" key="4">
    <source>
        <dbReference type="ARBA" id="ARBA00023163"/>
    </source>
</evidence>
<dbReference type="Pfam" id="PF00172">
    <property type="entry name" value="Zn_clus"/>
    <property type="match status" value="1"/>
</dbReference>
<evidence type="ECO:0000259" key="7">
    <source>
        <dbReference type="PROSITE" id="PS50048"/>
    </source>
</evidence>
<accession>A0A2J6SRY2</accession>
<feature type="region of interest" description="Disordered" evidence="6">
    <location>
        <begin position="48"/>
        <end position="81"/>
    </location>
</feature>
<evidence type="ECO:0000256" key="3">
    <source>
        <dbReference type="ARBA" id="ARBA00023125"/>
    </source>
</evidence>
<dbReference type="GeneID" id="36595449"/>
<name>A0A2J6SRY2_9HELO</name>
<dbReference type="CDD" id="cd00067">
    <property type="entry name" value="GAL4"/>
    <property type="match status" value="1"/>
</dbReference>
<sequence>MFSRASSNTPHTPKLRASCDTCLLAKVKCSKAFPMCSRCLAFGAECKYSPSSRAGKPKSDGKGSRPSVSKHKSISEDSKVSSTAVYLPPPLNIEAKEPTSYFPETDWTTSPTSNVDGQEHRHLMLPPLIHGQSSSESNSSRGSIDTPDPYLYYTHASPAYITSPYVDNNHHQQRHESMTDGSATPSALWFDQTESFPFSTSDPCDRQYLPMPNLFTDECLARTTTCSCFNGCLQALQTLHNFNAVQPASSFDIVLTVNQKAMETCTTTLNCPVCNSRTGSSLRTMLLGTILGRIILIYQGASKDYFGPASGSGSQPLPLTLGVYRVASEDIRWMQLVIILRDLKKFKALLIRFQETSKGSEAKEDIEIHGAVTNHLYQSLHLTYEALKKHKSFAWGQVD</sequence>
<dbReference type="PANTHER" id="PTHR31069">
    <property type="entry name" value="OLEATE-ACTIVATED TRANSCRIPTION FACTOR 1-RELATED"/>
    <property type="match status" value="1"/>
</dbReference>
<dbReference type="GO" id="GO:0005634">
    <property type="term" value="C:nucleus"/>
    <property type="evidence" value="ECO:0007669"/>
    <property type="project" value="InterPro"/>
</dbReference>
<dbReference type="GO" id="GO:0008270">
    <property type="term" value="F:zinc ion binding"/>
    <property type="evidence" value="ECO:0007669"/>
    <property type="project" value="InterPro"/>
</dbReference>
<organism evidence="8 9">
    <name type="scientific">Hyaloscypha bicolor E</name>
    <dbReference type="NCBI Taxonomy" id="1095630"/>
    <lineage>
        <taxon>Eukaryota</taxon>
        <taxon>Fungi</taxon>
        <taxon>Dikarya</taxon>
        <taxon>Ascomycota</taxon>
        <taxon>Pezizomycotina</taxon>
        <taxon>Leotiomycetes</taxon>
        <taxon>Helotiales</taxon>
        <taxon>Hyaloscyphaceae</taxon>
        <taxon>Hyaloscypha</taxon>
        <taxon>Hyaloscypha bicolor</taxon>
    </lineage>
</organism>
<dbReference type="InterPro" id="IPR001138">
    <property type="entry name" value="Zn2Cys6_DnaBD"/>
</dbReference>
<dbReference type="PROSITE" id="PS50048">
    <property type="entry name" value="ZN2_CY6_FUNGAL_2"/>
    <property type="match status" value="1"/>
</dbReference>
<keyword evidence="9" id="KW-1185">Reference proteome</keyword>
<dbReference type="RefSeq" id="XP_024730440.1">
    <property type="nucleotide sequence ID" value="XM_024887373.1"/>
</dbReference>
<proteinExistence type="predicted"/>
<evidence type="ECO:0000256" key="2">
    <source>
        <dbReference type="ARBA" id="ARBA00023015"/>
    </source>
</evidence>
<dbReference type="GO" id="GO:0003677">
    <property type="term" value="F:DNA binding"/>
    <property type="evidence" value="ECO:0007669"/>
    <property type="project" value="UniProtKB-KW"/>
</dbReference>
<keyword evidence="3" id="KW-0238">DNA-binding</keyword>
<evidence type="ECO:0000256" key="5">
    <source>
        <dbReference type="ARBA" id="ARBA00023242"/>
    </source>
</evidence>
<gene>
    <name evidence="8" type="ORF">K444DRAFT_668117</name>
</gene>
<dbReference type="InterPro" id="IPR013700">
    <property type="entry name" value="AflR"/>
</dbReference>
<dbReference type="Proteomes" id="UP000235371">
    <property type="component" value="Unassembled WGS sequence"/>
</dbReference>
<evidence type="ECO:0000256" key="1">
    <source>
        <dbReference type="ARBA" id="ARBA00022723"/>
    </source>
</evidence>
<evidence type="ECO:0000313" key="9">
    <source>
        <dbReference type="Proteomes" id="UP000235371"/>
    </source>
</evidence>
<keyword evidence="1" id="KW-0479">Metal-binding</keyword>
<dbReference type="PANTHER" id="PTHR31069:SF31">
    <property type="entry name" value="MONODICTYPHENONE CLUSTER TRANSCRIPTION FACTOR-RELATED"/>
    <property type="match status" value="1"/>
</dbReference>
<dbReference type="InParanoid" id="A0A2J6SRY2"/>
<dbReference type="AlphaFoldDB" id="A0A2J6SRY2"/>
<keyword evidence="2" id="KW-0805">Transcription regulation</keyword>
<dbReference type="GO" id="GO:0045122">
    <property type="term" value="P:aflatoxin biosynthetic process"/>
    <property type="evidence" value="ECO:0007669"/>
    <property type="project" value="InterPro"/>
</dbReference>
<feature type="domain" description="Zn(2)-C6 fungal-type" evidence="7">
    <location>
        <begin position="18"/>
        <end position="48"/>
    </location>
</feature>
<protein>
    <recommendedName>
        <fullName evidence="7">Zn(2)-C6 fungal-type domain-containing protein</fullName>
    </recommendedName>
</protein>
<dbReference type="EMBL" id="KZ613872">
    <property type="protein sequence ID" value="PMD53536.1"/>
    <property type="molecule type" value="Genomic_DNA"/>
</dbReference>
<dbReference type="SUPFAM" id="SSF57701">
    <property type="entry name" value="Zn2/Cys6 DNA-binding domain"/>
    <property type="match status" value="1"/>
</dbReference>
<dbReference type="Gene3D" id="4.10.240.10">
    <property type="entry name" value="Zn(2)-C6 fungal-type DNA-binding domain"/>
    <property type="match status" value="1"/>
</dbReference>